<dbReference type="InterPro" id="IPR039634">
    <property type="entry name" value="Bul1-like"/>
</dbReference>
<gene>
    <name evidence="2" type="ORF">K490DRAFT_33695</name>
</gene>
<feature type="region of interest" description="Disordered" evidence="1">
    <location>
        <begin position="1"/>
        <end position="49"/>
    </location>
</feature>
<comment type="caution">
    <text evidence="2">The sequence shown here is derived from an EMBL/GenBank/DDBJ whole genome shotgun (WGS) entry which is preliminary data.</text>
</comment>
<organism evidence="2 3">
    <name type="scientific">Saccharata proteae CBS 121410</name>
    <dbReference type="NCBI Taxonomy" id="1314787"/>
    <lineage>
        <taxon>Eukaryota</taxon>
        <taxon>Fungi</taxon>
        <taxon>Dikarya</taxon>
        <taxon>Ascomycota</taxon>
        <taxon>Pezizomycotina</taxon>
        <taxon>Dothideomycetes</taxon>
        <taxon>Dothideomycetes incertae sedis</taxon>
        <taxon>Botryosphaeriales</taxon>
        <taxon>Saccharataceae</taxon>
        <taxon>Saccharata</taxon>
    </lineage>
</organism>
<dbReference type="AlphaFoldDB" id="A0A9P4I179"/>
<feature type="compositionally biased region" description="Basic and acidic residues" evidence="1">
    <location>
        <begin position="28"/>
        <end position="43"/>
    </location>
</feature>
<keyword evidence="3" id="KW-1185">Reference proteome</keyword>
<feature type="region of interest" description="Disordered" evidence="1">
    <location>
        <begin position="351"/>
        <end position="372"/>
    </location>
</feature>
<sequence>MSTTTTTTTSSASQTSIAHTMRSLSRHGKPEIDIKLDRPEGAPDSHVTSYSTMDKLQGTVSLTARQDQRFENIEIAFVGTSITYVDKFSSSPQMSARADSTHSFLKLTQPIDHTCLPIPRIAEAGRTYRFPFTFVIPDQLLPRSCARASNAQVRAAHAQLPPSMGDPDVSGHGGKLLDDLTPDMAKVVYAIRVTVTRAREPDGKVVVLTTKNQKVRVKPAFPEQPPVVVDDEDREYHLRQERTIRKGLLGGKTGKLTIMAQQPRCFHLPGARSVDNHPITTSANVLLRFDPVDETSQPPRLGALSSKLKATTYYATVSRVEFPTKLTTMMDMTQGIYAETLPLSSRCMAGAKWQTHSPSPPPRRDSGISDCSNMQADEYADGLLAPGIPAPSSCYKGGPFYTTNLLIPLTLPTNRTFVPSFHACLISRVYKLGLSLTLPGLNTTAKLKMPIQIASEGSEAGDAQIQARADERMAADEATELFTPRSTVAGGSAERQDGGPPEYEEFLARQPGEGRVGRVSIVA</sequence>
<reference evidence="2" key="1">
    <citation type="journal article" date="2020" name="Stud. Mycol.">
        <title>101 Dothideomycetes genomes: a test case for predicting lifestyles and emergence of pathogens.</title>
        <authorList>
            <person name="Haridas S."/>
            <person name="Albert R."/>
            <person name="Binder M."/>
            <person name="Bloem J."/>
            <person name="Labutti K."/>
            <person name="Salamov A."/>
            <person name="Andreopoulos B."/>
            <person name="Baker S."/>
            <person name="Barry K."/>
            <person name="Bills G."/>
            <person name="Bluhm B."/>
            <person name="Cannon C."/>
            <person name="Castanera R."/>
            <person name="Culley D."/>
            <person name="Daum C."/>
            <person name="Ezra D."/>
            <person name="Gonzalez J."/>
            <person name="Henrissat B."/>
            <person name="Kuo A."/>
            <person name="Liang C."/>
            <person name="Lipzen A."/>
            <person name="Lutzoni F."/>
            <person name="Magnuson J."/>
            <person name="Mondo S."/>
            <person name="Nolan M."/>
            <person name="Ohm R."/>
            <person name="Pangilinan J."/>
            <person name="Park H.-J."/>
            <person name="Ramirez L."/>
            <person name="Alfaro M."/>
            <person name="Sun H."/>
            <person name="Tritt A."/>
            <person name="Yoshinaga Y."/>
            <person name="Zwiers L.-H."/>
            <person name="Turgeon B."/>
            <person name="Goodwin S."/>
            <person name="Spatafora J."/>
            <person name="Crous P."/>
            <person name="Grigoriev I."/>
        </authorList>
    </citation>
    <scope>NUCLEOTIDE SEQUENCE</scope>
    <source>
        <strain evidence="2">CBS 121410</strain>
    </source>
</reference>
<dbReference type="OrthoDB" id="2283785at2759"/>
<proteinExistence type="predicted"/>
<protein>
    <submittedName>
        <fullName evidence="2">Arrestin</fullName>
    </submittedName>
</protein>
<evidence type="ECO:0000313" key="2">
    <source>
        <dbReference type="EMBL" id="KAF2091312.1"/>
    </source>
</evidence>
<dbReference type="Proteomes" id="UP000799776">
    <property type="component" value="Unassembled WGS sequence"/>
</dbReference>
<name>A0A9P4I179_9PEZI</name>
<accession>A0A9P4I179</accession>
<dbReference type="PANTHER" id="PTHR31904:SF1">
    <property type="entry name" value="BYPASS OF STOP CODON PROTEIN 5-RELATED"/>
    <property type="match status" value="1"/>
</dbReference>
<dbReference type="PANTHER" id="PTHR31904">
    <property type="entry name" value="BYPASS OF STOP CODON PROTEIN 5-RELATED"/>
    <property type="match status" value="1"/>
</dbReference>
<dbReference type="EMBL" id="ML978712">
    <property type="protein sequence ID" value="KAF2091312.1"/>
    <property type="molecule type" value="Genomic_DNA"/>
</dbReference>
<dbReference type="Gene3D" id="2.60.40.640">
    <property type="match status" value="1"/>
</dbReference>
<feature type="region of interest" description="Disordered" evidence="1">
    <location>
        <begin position="481"/>
        <end position="505"/>
    </location>
</feature>
<feature type="compositionally biased region" description="Low complexity" evidence="1">
    <location>
        <begin position="1"/>
        <end position="16"/>
    </location>
</feature>
<evidence type="ECO:0000313" key="3">
    <source>
        <dbReference type="Proteomes" id="UP000799776"/>
    </source>
</evidence>
<dbReference type="InterPro" id="IPR014752">
    <property type="entry name" value="Arrestin-like_C"/>
</dbReference>
<evidence type="ECO:0000256" key="1">
    <source>
        <dbReference type="SAM" id="MobiDB-lite"/>
    </source>
</evidence>